<proteinExistence type="predicted"/>
<evidence type="ECO:0000313" key="1">
    <source>
        <dbReference type="EMBL" id="CDW33749.1"/>
    </source>
</evidence>
<sequence>MVGYKESLSFICSQFIHQDEDIVPESMHAFLNSIYHKKYI</sequence>
<protein>
    <submittedName>
        <fullName evidence="1">Uncharacterized protein</fullName>
    </submittedName>
</protein>
<name>A0A0K2U646_LEPSM</name>
<organism evidence="1">
    <name type="scientific">Lepeophtheirus salmonis</name>
    <name type="common">Salmon louse</name>
    <name type="synonym">Caligus salmonis</name>
    <dbReference type="NCBI Taxonomy" id="72036"/>
    <lineage>
        <taxon>Eukaryota</taxon>
        <taxon>Metazoa</taxon>
        <taxon>Ecdysozoa</taxon>
        <taxon>Arthropoda</taxon>
        <taxon>Crustacea</taxon>
        <taxon>Multicrustacea</taxon>
        <taxon>Hexanauplia</taxon>
        <taxon>Copepoda</taxon>
        <taxon>Siphonostomatoida</taxon>
        <taxon>Caligidae</taxon>
        <taxon>Lepeophtheirus</taxon>
    </lineage>
</organism>
<dbReference type="AlphaFoldDB" id="A0A0K2U646"/>
<reference evidence="1" key="1">
    <citation type="submission" date="2014-05" db="EMBL/GenBank/DDBJ databases">
        <authorList>
            <person name="Chronopoulou M."/>
        </authorList>
    </citation>
    <scope>NUCLEOTIDE SEQUENCE</scope>
    <source>
        <tissue evidence="1">Whole organism</tissue>
    </source>
</reference>
<dbReference type="EMBL" id="HACA01016388">
    <property type="protein sequence ID" value="CDW33749.1"/>
    <property type="molecule type" value="Transcribed_RNA"/>
</dbReference>
<accession>A0A0K2U646</accession>